<evidence type="ECO:0000256" key="4">
    <source>
        <dbReference type="ARBA" id="ARBA00022679"/>
    </source>
</evidence>
<keyword evidence="7" id="KW-1133">Transmembrane helix</keyword>
<evidence type="ECO:0000256" key="2">
    <source>
        <dbReference type="ARBA" id="ARBA00008661"/>
    </source>
</evidence>
<evidence type="ECO:0000256" key="8">
    <source>
        <dbReference type="ARBA" id="ARBA00023034"/>
    </source>
</evidence>
<dbReference type="GO" id="GO:0006493">
    <property type="term" value="P:protein O-linked glycosylation"/>
    <property type="evidence" value="ECO:0007669"/>
    <property type="project" value="TreeGrafter"/>
</dbReference>
<dbReference type="PANTHER" id="PTHR11214">
    <property type="entry name" value="BETA-1,3-N-ACETYLGLUCOSAMINYLTRANSFERASE"/>
    <property type="match status" value="1"/>
</dbReference>
<gene>
    <name evidence="12" type="ORF">ElyMa_006508500</name>
</gene>
<dbReference type="GO" id="GO:0000139">
    <property type="term" value="C:Golgi membrane"/>
    <property type="evidence" value="ECO:0007669"/>
    <property type="project" value="UniProtKB-SubCell"/>
</dbReference>
<evidence type="ECO:0000313" key="12">
    <source>
        <dbReference type="EMBL" id="GFS04957.1"/>
    </source>
</evidence>
<dbReference type="GO" id="GO:0016758">
    <property type="term" value="F:hexosyltransferase activity"/>
    <property type="evidence" value="ECO:0007669"/>
    <property type="project" value="InterPro"/>
</dbReference>
<protein>
    <recommendedName>
        <fullName evidence="10">Hexosyltransferase</fullName>
        <ecNumber evidence="10">2.4.1.-</ecNumber>
    </recommendedName>
</protein>
<dbReference type="EMBL" id="BMAT01013054">
    <property type="protein sequence ID" value="GFS04957.1"/>
    <property type="molecule type" value="Genomic_DNA"/>
</dbReference>
<feature type="signal peptide" evidence="11">
    <location>
        <begin position="1"/>
        <end position="28"/>
    </location>
</feature>
<keyword evidence="11" id="KW-0732">Signal</keyword>
<evidence type="ECO:0000313" key="13">
    <source>
        <dbReference type="Proteomes" id="UP000762676"/>
    </source>
</evidence>
<name>A0AAV4I625_9GAST</name>
<keyword evidence="4" id="KW-0808">Transferase</keyword>
<reference evidence="12 13" key="1">
    <citation type="journal article" date="2021" name="Elife">
        <title>Chloroplast acquisition without the gene transfer in kleptoplastic sea slugs, Plakobranchus ocellatus.</title>
        <authorList>
            <person name="Maeda T."/>
            <person name="Takahashi S."/>
            <person name="Yoshida T."/>
            <person name="Shimamura S."/>
            <person name="Takaki Y."/>
            <person name="Nagai Y."/>
            <person name="Toyoda A."/>
            <person name="Suzuki Y."/>
            <person name="Arimoto A."/>
            <person name="Ishii H."/>
            <person name="Satoh N."/>
            <person name="Nishiyama T."/>
            <person name="Hasebe M."/>
            <person name="Maruyama T."/>
            <person name="Minagawa J."/>
            <person name="Obokata J."/>
            <person name="Shigenobu S."/>
        </authorList>
    </citation>
    <scope>NUCLEOTIDE SEQUENCE [LARGE SCALE GENOMIC DNA]</scope>
</reference>
<proteinExistence type="inferred from homology"/>
<evidence type="ECO:0000256" key="7">
    <source>
        <dbReference type="ARBA" id="ARBA00022989"/>
    </source>
</evidence>
<accession>A0AAV4I625</accession>
<dbReference type="PANTHER" id="PTHR11214:SF314">
    <property type="entry name" value="HEXOSYLTRANSFERASE"/>
    <property type="match status" value="1"/>
</dbReference>
<keyword evidence="8 10" id="KW-0333">Golgi apparatus</keyword>
<keyword evidence="3 10" id="KW-0328">Glycosyltransferase</keyword>
<comment type="caution">
    <text evidence="12">The sequence shown here is derived from an EMBL/GenBank/DDBJ whole genome shotgun (WGS) entry which is preliminary data.</text>
</comment>
<keyword evidence="13" id="KW-1185">Reference proteome</keyword>
<dbReference type="InterPro" id="IPR002659">
    <property type="entry name" value="Glyco_trans_31"/>
</dbReference>
<dbReference type="Gene3D" id="3.90.550.50">
    <property type="match status" value="1"/>
</dbReference>
<dbReference type="Pfam" id="PF01762">
    <property type="entry name" value="Galactosyl_T"/>
    <property type="match status" value="1"/>
</dbReference>
<feature type="chain" id="PRO_5043461532" description="Hexosyltransferase" evidence="11">
    <location>
        <begin position="29"/>
        <end position="406"/>
    </location>
</feature>
<evidence type="ECO:0000256" key="10">
    <source>
        <dbReference type="RuleBase" id="RU363063"/>
    </source>
</evidence>
<dbReference type="AlphaFoldDB" id="A0AAV4I625"/>
<evidence type="ECO:0000256" key="9">
    <source>
        <dbReference type="ARBA" id="ARBA00023136"/>
    </source>
</evidence>
<organism evidence="12 13">
    <name type="scientific">Elysia marginata</name>
    <dbReference type="NCBI Taxonomy" id="1093978"/>
    <lineage>
        <taxon>Eukaryota</taxon>
        <taxon>Metazoa</taxon>
        <taxon>Spiralia</taxon>
        <taxon>Lophotrochozoa</taxon>
        <taxon>Mollusca</taxon>
        <taxon>Gastropoda</taxon>
        <taxon>Heterobranchia</taxon>
        <taxon>Euthyneura</taxon>
        <taxon>Panpulmonata</taxon>
        <taxon>Sacoglossa</taxon>
        <taxon>Placobranchoidea</taxon>
        <taxon>Plakobranchidae</taxon>
        <taxon>Elysia</taxon>
    </lineage>
</organism>
<evidence type="ECO:0000256" key="11">
    <source>
        <dbReference type="SAM" id="SignalP"/>
    </source>
</evidence>
<dbReference type="Proteomes" id="UP000762676">
    <property type="component" value="Unassembled WGS sequence"/>
</dbReference>
<dbReference type="EC" id="2.4.1.-" evidence="10"/>
<keyword evidence="9" id="KW-0472">Membrane</keyword>
<comment type="subcellular location">
    <subcellularLocation>
        <location evidence="1 10">Golgi apparatus membrane</location>
        <topology evidence="1 10">Single-pass type II membrane protein</topology>
    </subcellularLocation>
</comment>
<evidence type="ECO:0000256" key="6">
    <source>
        <dbReference type="ARBA" id="ARBA00022968"/>
    </source>
</evidence>
<keyword evidence="6" id="KW-0735">Signal-anchor</keyword>
<keyword evidence="5" id="KW-0812">Transmembrane</keyword>
<evidence type="ECO:0000256" key="5">
    <source>
        <dbReference type="ARBA" id="ARBA00022692"/>
    </source>
</evidence>
<evidence type="ECO:0000256" key="3">
    <source>
        <dbReference type="ARBA" id="ARBA00022676"/>
    </source>
</evidence>
<comment type="similarity">
    <text evidence="2 10">Belongs to the glycosyltransferase 31 family.</text>
</comment>
<evidence type="ECO:0000256" key="1">
    <source>
        <dbReference type="ARBA" id="ARBA00004323"/>
    </source>
</evidence>
<sequence>MSVIKACLRHEWIPVALVVFILVKLCLDQSANSSRYSSAIGTLMAQEDIQTRLVSNFLQRNQLVSLLSRAEANSTHDTETAYAARVFYKRCFSRPTVNQSKRNSSEHPHFPGFVIENAGLCGAGQRVDVLVYVNSAVQNRERRRAIRHSWASHNAFTGIIVRLVFILGQAGSRREQLELLSEQASWGDIVQAKFEDTFRNLTFKAVTFMTWFNAHCAQAQYVVKVDDDMFVDMFSVVFNIIPKMAEKEYAMACSYTKHGKIIRDPKSHWYVESSLLAGHNHYPGFCPGFFSVITGNIIPELYENSFSVKDFIPVDDVYMTGLSLKNPKRVSIVDIRDQLYPNERSDPHQELKVNGHFEYTAFRVKEEKQQMSLWNLKLSKLSGLEQRFSSYKDKFSIYEKLPVIIK</sequence>